<dbReference type="FunFam" id="3.40.449.10:FF:000003">
    <property type="entry name" value="Phosphoenolpyruvate carboxykinase, cytosolic [GTP]"/>
    <property type="match status" value="1"/>
</dbReference>
<dbReference type="InterPro" id="IPR008210">
    <property type="entry name" value="PEP_carboxykinase_N"/>
</dbReference>
<accession>A0AA35XKM6</accession>
<dbReference type="Pfam" id="PF01868">
    <property type="entry name" value="RNase_P-MRP_p29"/>
    <property type="match status" value="1"/>
</dbReference>
<reference evidence="14" key="1">
    <citation type="submission" date="2023-03" db="EMBL/GenBank/DDBJ databases">
        <authorList>
            <person name="Steffen K."/>
            <person name="Cardenas P."/>
        </authorList>
    </citation>
    <scope>NUCLEOTIDE SEQUENCE</scope>
</reference>
<dbReference type="GO" id="GO:0030145">
    <property type="term" value="F:manganese ion binding"/>
    <property type="evidence" value="ECO:0007669"/>
    <property type="project" value="TreeGrafter"/>
</dbReference>
<protein>
    <recommendedName>
        <fullName evidence="4">phosphoenolpyruvate carboxykinase (GTP)</fullName>
        <ecNumber evidence="4">4.1.1.32</ecNumber>
    </recommendedName>
</protein>
<comment type="caution">
    <text evidence="14">The sequence shown here is derived from an EMBL/GenBank/DDBJ whole genome shotgun (WGS) entry which is preliminary data.</text>
</comment>
<evidence type="ECO:0000256" key="7">
    <source>
        <dbReference type="ARBA" id="ARBA00022793"/>
    </source>
</evidence>
<evidence type="ECO:0000256" key="5">
    <source>
        <dbReference type="ARBA" id="ARBA00022723"/>
    </source>
</evidence>
<dbReference type="FunFam" id="3.90.228.20:FF:000005">
    <property type="entry name" value="Phosphoenolpyruvate carboxykinase [GTP], mitochondrial"/>
    <property type="match status" value="1"/>
</dbReference>
<dbReference type="GO" id="GO:0001682">
    <property type="term" value="P:tRNA 5'-leader removal"/>
    <property type="evidence" value="ECO:0007669"/>
    <property type="project" value="InterPro"/>
</dbReference>
<evidence type="ECO:0000256" key="6">
    <source>
        <dbReference type="ARBA" id="ARBA00022741"/>
    </source>
</evidence>
<evidence type="ECO:0000313" key="14">
    <source>
        <dbReference type="EMBL" id="CAI8056246.1"/>
    </source>
</evidence>
<dbReference type="GO" id="GO:0003723">
    <property type="term" value="F:RNA binding"/>
    <property type="evidence" value="ECO:0007669"/>
    <property type="project" value="InterPro"/>
</dbReference>
<keyword evidence="6" id="KW-0547">Nucleotide-binding</keyword>
<dbReference type="CDD" id="cd00819">
    <property type="entry name" value="PEPCK_GTP"/>
    <property type="match status" value="1"/>
</dbReference>
<evidence type="ECO:0000256" key="2">
    <source>
        <dbReference type="ARBA" id="ARBA00005796"/>
    </source>
</evidence>
<feature type="region of interest" description="Disordered" evidence="11">
    <location>
        <begin position="57"/>
        <end position="81"/>
    </location>
</feature>
<dbReference type="SUPFAM" id="SSF101744">
    <property type="entry name" value="Rof/RNase P subunit-like"/>
    <property type="match status" value="1"/>
</dbReference>
<keyword evidence="10" id="KW-0456">Lyase</keyword>
<evidence type="ECO:0000256" key="4">
    <source>
        <dbReference type="ARBA" id="ARBA00012306"/>
    </source>
</evidence>
<dbReference type="Pfam" id="PF00821">
    <property type="entry name" value="PEPCK_GTP"/>
    <property type="match status" value="1"/>
</dbReference>
<dbReference type="SMART" id="SM00538">
    <property type="entry name" value="POP4"/>
    <property type="match status" value="1"/>
</dbReference>
<dbReference type="InterPro" id="IPR008209">
    <property type="entry name" value="PEP_carboxykinase_GTP"/>
</dbReference>
<proteinExistence type="inferred from homology"/>
<evidence type="ECO:0000256" key="8">
    <source>
        <dbReference type="ARBA" id="ARBA00023134"/>
    </source>
</evidence>
<keyword evidence="9" id="KW-0464">Manganese</keyword>
<dbReference type="GO" id="GO:0071333">
    <property type="term" value="P:cellular response to glucose stimulus"/>
    <property type="evidence" value="ECO:0007669"/>
    <property type="project" value="TreeGrafter"/>
</dbReference>
<dbReference type="Gene3D" id="3.90.228.20">
    <property type="match status" value="1"/>
</dbReference>
<keyword evidence="5" id="KW-0479">Metal-binding</keyword>
<evidence type="ECO:0000259" key="13">
    <source>
        <dbReference type="Pfam" id="PF17297"/>
    </source>
</evidence>
<dbReference type="InterPro" id="IPR035077">
    <property type="entry name" value="PEP_carboxykinase_GTP_C"/>
</dbReference>
<dbReference type="PANTHER" id="PTHR11561:SF0">
    <property type="entry name" value="PHOSPHOENOLPYRUVATE CARBOXYKINASE [GTP]-RELATED"/>
    <property type="match status" value="1"/>
</dbReference>
<sequence length="901" mass="100337">MPPGARHEGKPIIDFITRLGPTTSAEEYVSSFLGSRLDRREKKAVEQMKVQMIWLEPPGKGGTRASVTSGSGHQRKRLSSRQKKELGLYEIPKEKQRYSLYLPLHDLWKSYMEDLLQMGSHRGNLVQSQMNQRVTKADLHGCLLRVERSKCPSYIGTHGIVLQETQNTFRLITASNSLKTVPKANSVFTFDLGRYCFCLYGNHLRYRAGERSARKFKDKPTLDLNELTAHARSSRVYKAALQTAIYRGFARVLLSAGKRKDSQQCLHPSALLSFSLSRDIMSIPSSLTLDSLPSGVRSFVDKWSEHCTPEGVHVCDGSDEEDGALLQLLVEKGSITPLSKLEDCFLCRTKKADVARVERRTFICSPTRGGAKPTPSEGIKSKLGHWMQPDEMDALLDKDFAGCMKGRTMYLIPYCMGPLGSDISKIGIQLTDSAYVVVCMRKMTRMGASVLQALGEGDFVRCLHSVGVPLAPGAPDNDPWPCNPEKITIAHFPQRREIKSFGSGYGGNSLLGKKCFALRIASTIARDEGWLAEHMLILGLTNPQGVKKYIAAAFPSQCGKTNLAMITPTLPGWKAELIGDDIAWMRFGPDGRLWAINPENGLFGVATGTNMKSNPNAMKAVSKNTIYTNVALTSDGGVFWEGLEDETPPKLGITSWLGVEGWEKLPAAEKKANPAAHPNSRFCTPTVQCPNLDPDWENPSGVPIDAILFGGRRPKTIPLVFETFSWEHAIYVGLCLRSQSTSAAADHKGKKIILNDPFAMRPFFGYNFCQYMEHWREMKQRPGAKLPKVFHVNWFREDAEGHFIWPGFGDNCRVIDWILRRCDGEDIAQETPLGLTPKPGTIDMEGLGPVDMEHLFDFSKADLEQETAEMEVYFSEQMPGQLPDFLQQELQSFKGRIAAMP</sequence>
<dbReference type="EC" id="4.1.1.32" evidence="4"/>
<comment type="similarity">
    <text evidence="2">Belongs to the phosphoenolpyruvate carboxykinase [GTP] family.</text>
</comment>
<dbReference type="GO" id="GO:0005525">
    <property type="term" value="F:GTP binding"/>
    <property type="evidence" value="ECO:0007669"/>
    <property type="project" value="UniProtKB-KW"/>
</dbReference>
<dbReference type="Gene3D" id="2.30.30.210">
    <property type="entry name" value="Ribonuclease P/MRP, subunit p29"/>
    <property type="match status" value="1"/>
</dbReference>
<dbReference type="PANTHER" id="PTHR11561">
    <property type="entry name" value="PHOSPHOENOLPYRUVATE CARBOXYKINASE"/>
    <property type="match status" value="1"/>
</dbReference>
<dbReference type="Proteomes" id="UP001174909">
    <property type="component" value="Unassembled WGS sequence"/>
</dbReference>
<feature type="domain" description="Phosphoenolpyruvate carboxykinase C-terminal P-loop" evidence="12">
    <location>
        <begin position="530"/>
        <end position="894"/>
    </location>
</feature>
<dbReference type="InterPro" id="IPR002730">
    <property type="entry name" value="Rpp29/RNP1"/>
</dbReference>
<dbReference type="HAMAP" id="MF_00452">
    <property type="entry name" value="PEPCK_GTP"/>
    <property type="match status" value="1"/>
</dbReference>
<dbReference type="NCBIfam" id="NF003253">
    <property type="entry name" value="PRK04210.1"/>
    <property type="match status" value="1"/>
</dbReference>
<dbReference type="SUPFAM" id="SSF68923">
    <property type="entry name" value="PEP carboxykinase N-terminal domain"/>
    <property type="match status" value="1"/>
</dbReference>
<comment type="cofactor">
    <cofactor evidence="1">
        <name>Mn(2+)</name>
        <dbReference type="ChEBI" id="CHEBI:29035"/>
    </cofactor>
</comment>
<evidence type="ECO:0000256" key="9">
    <source>
        <dbReference type="ARBA" id="ARBA00023211"/>
    </source>
</evidence>
<dbReference type="GO" id="GO:0004613">
    <property type="term" value="F:phosphoenolpyruvate carboxykinase (GTP) activity"/>
    <property type="evidence" value="ECO:0007669"/>
    <property type="project" value="UniProtKB-EC"/>
</dbReference>
<organism evidence="14 15">
    <name type="scientific">Geodia barretti</name>
    <name type="common">Barrett's horny sponge</name>
    <dbReference type="NCBI Taxonomy" id="519541"/>
    <lineage>
        <taxon>Eukaryota</taxon>
        <taxon>Metazoa</taxon>
        <taxon>Porifera</taxon>
        <taxon>Demospongiae</taxon>
        <taxon>Heteroscleromorpha</taxon>
        <taxon>Tetractinellida</taxon>
        <taxon>Astrophorina</taxon>
        <taxon>Geodiidae</taxon>
        <taxon>Geodia</taxon>
    </lineage>
</organism>
<feature type="domain" description="Phosphoenolpyruvate carboxykinase GTP-utilising N-terminal" evidence="13">
    <location>
        <begin position="299"/>
        <end position="526"/>
    </location>
</feature>
<dbReference type="GO" id="GO:0046327">
    <property type="term" value="P:glycerol biosynthetic process from pyruvate"/>
    <property type="evidence" value="ECO:0007669"/>
    <property type="project" value="TreeGrafter"/>
</dbReference>
<gene>
    <name evidence="14" type="ORF">GBAR_LOCUS30650</name>
</gene>
<dbReference type="EMBL" id="CASHTH010004339">
    <property type="protein sequence ID" value="CAI8056246.1"/>
    <property type="molecule type" value="Genomic_DNA"/>
</dbReference>
<evidence type="ECO:0000259" key="12">
    <source>
        <dbReference type="Pfam" id="PF00821"/>
    </source>
</evidence>
<dbReference type="InterPro" id="IPR036980">
    <property type="entry name" value="RNase_P/MRP_Rpp29_sf"/>
</dbReference>
<keyword evidence="15" id="KW-1185">Reference proteome</keyword>
<dbReference type="Gene3D" id="2.170.8.10">
    <property type="entry name" value="Phosphoenolpyruvate Carboxykinase, domain 2"/>
    <property type="match status" value="1"/>
</dbReference>
<dbReference type="GO" id="GO:0005829">
    <property type="term" value="C:cytosol"/>
    <property type="evidence" value="ECO:0007669"/>
    <property type="project" value="TreeGrafter"/>
</dbReference>
<dbReference type="InterPro" id="IPR035078">
    <property type="entry name" value="PEP_carboxykinase_GTP_N"/>
</dbReference>
<comment type="subunit">
    <text evidence="3">Monomer.</text>
</comment>
<evidence type="ECO:0000256" key="11">
    <source>
        <dbReference type="SAM" id="MobiDB-lite"/>
    </source>
</evidence>
<dbReference type="InterPro" id="IPR023534">
    <property type="entry name" value="Rof/RNase_P-like"/>
</dbReference>
<dbReference type="GO" id="GO:0006094">
    <property type="term" value="P:gluconeogenesis"/>
    <property type="evidence" value="ECO:0007669"/>
    <property type="project" value="InterPro"/>
</dbReference>
<dbReference type="AlphaFoldDB" id="A0AA35XKM6"/>
<evidence type="ECO:0000256" key="3">
    <source>
        <dbReference type="ARBA" id="ARBA00011245"/>
    </source>
</evidence>
<dbReference type="InterPro" id="IPR013035">
    <property type="entry name" value="PEP_carboxykinase_C"/>
</dbReference>
<dbReference type="GO" id="GO:0019543">
    <property type="term" value="P:propionate catabolic process"/>
    <property type="evidence" value="ECO:0007669"/>
    <property type="project" value="TreeGrafter"/>
</dbReference>
<keyword evidence="7" id="KW-0210">Decarboxylase</keyword>
<evidence type="ECO:0000256" key="10">
    <source>
        <dbReference type="ARBA" id="ARBA00023239"/>
    </source>
</evidence>
<dbReference type="GO" id="GO:0006107">
    <property type="term" value="P:oxaloacetate metabolic process"/>
    <property type="evidence" value="ECO:0007669"/>
    <property type="project" value="TreeGrafter"/>
</dbReference>
<dbReference type="GO" id="GO:0042594">
    <property type="term" value="P:response to starvation"/>
    <property type="evidence" value="ECO:0007669"/>
    <property type="project" value="TreeGrafter"/>
</dbReference>
<dbReference type="GO" id="GO:0033993">
    <property type="term" value="P:response to lipid"/>
    <property type="evidence" value="ECO:0007669"/>
    <property type="project" value="TreeGrafter"/>
</dbReference>
<keyword evidence="8" id="KW-0342">GTP-binding</keyword>
<dbReference type="Pfam" id="PF17297">
    <property type="entry name" value="PEPCK_N"/>
    <property type="match status" value="1"/>
</dbReference>
<dbReference type="GO" id="GO:0030677">
    <property type="term" value="C:ribonuclease P complex"/>
    <property type="evidence" value="ECO:0007669"/>
    <property type="project" value="InterPro"/>
</dbReference>
<evidence type="ECO:0000313" key="15">
    <source>
        <dbReference type="Proteomes" id="UP001174909"/>
    </source>
</evidence>
<name>A0AA35XKM6_GEOBA</name>
<dbReference type="Gene3D" id="3.40.449.10">
    <property type="entry name" value="Phosphoenolpyruvate Carboxykinase, domain 1"/>
    <property type="match status" value="1"/>
</dbReference>
<dbReference type="SUPFAM" id="SSF53795">
    <property type="entry name" value="PEP carboxykinase-like"/>
    <property type="match status" value="1"/>
</dbReference>
<evidence type="ECO:0000256" key="1">
    <source>
        <dbReference type="ARBA" id="ARBA00001936"/>
    </source>
</evidence>